<evidence type="ECO:0000313" key="3">
    <source>
        <dbReference type="EMBL" id="CDR97275.1"/>
    </source>
</evidence>
<keyword evidence="2" id="KW-1133">Transmembrane helix</keyword>
<keyword evidence="4" id="KW-1185">Reference proteome</keyword>
<dbReference type="KEGG" id="bbig:BBBOND_0311780"/>
<accession>A0A061DEH2</accession>
<feature type="transmembrane region" description="Helical" evidence="2">
    <location>
        <begin position="69"/>
        <end position="88"/>
    </location>
</feature>
<dbReference type="AlphaFoldDB" id="A0A061DEH2"/>
<keyword evidence="2" id="KW-0812">Transmembrane</keyword>
<gene>
    <name evidence="3" type="ORF">BBBOND_0311780</name>
</gene>
<dbReference type="GeneID" id="24565816"/>
<dbReference type="RefSeq" id="XP_012769461.1">
    <property type="nucleotide sequence ID" value="XM_012914007.1"/>
</dbReference>
<dbReference type="VEuPathDB" id="PiroplasmaDB:BBBOND_0311780"/>
<proteinExistence type="predicted"/>
<organism evidence="3 4">
    <name type="scientific">Babesia bigemina</name>
    <dbReference type="NCBI Taxonomy" id="5866"/>
    <lineage>
        <taxon>Eukaryota</taxon>
        <taxon>Sar</taxon>
        <taxon>Alveolata</taxon>
        <taxon>Apicomplexa</taxon>
        <taxon>Aconoidasida</taxon>
        <taxon>Piroplasmida</taxon>
        <taxon>Babesiidae</taxon>
        <taxon>Babesia</taxon>
    </lineage>
</organism>
<feature type="region of interest" description="Disordered" evidence="1">
    <location>
        <begin position="39"/>
        <end position="66"/>
    </location>
</feature>
<evidence type="ECO:0000313" key="4">
    <source>
        <dbReference type="Proteomes" id="UP000033188"/>
    </source>
</evidence>
<evidence type="ECO:0000256" key="2">
    <source>
        <dbReference type="SAM" id="Phobius"/>
    </source>
</evidence>
<sequence length="105" mass="11529">MAWWSATCICGTDCKTSDYSKSHARLRDVKTVTLALVHPHTSSGPHSAAVSTEPNSTDAESSTPSPHPYSAIAAVALIILVVCGMVYFRIRPFHRVRYLLRSRSQ</sequence>
<dbReference type="EMBL" id="LK391709">
    <property type="protein sequence ID" value="CDR97275.1"/>
    <property type="molecule type" value="Genomic_DNA"/>
</dbReference>
<keyword evidence="2" id="KW-0472">Membrane</keyword>
<evidence type="ECO:0000256" key="1">
    <source>
        <dbReference type="SAM" id="MobiDB-lite"/>
    </source>
</evidence>
<name>A0A061DEH2_BABBI</name>
<protein>
    <submittedName>
        <fullName evidence="3">Uncharacterized protein</fullName>
    </submittedName>
</protein>
<feature type="compositionally biased region" description="Polar residues" evidence="1">
    <location>
        <begin position="40"/>
        <end position="64"/>
    </location>
</feature>
<dbReference type="Proteomes" id="UP000033188">
    <property type="component" value="Chromosome 3"/>
</dbReference>
<reference evidence="4" key="1">
    <citation type="journal article" date="2014" name="Nucleic Acids Res.">
        <title>The evolutionary dynamics of variant antigen genes in Babesia reveal a history of genomic innovation underlying host-parasite interaction.</title>
        <authorList>
            <person name="Jackson A.P."/>
            <person name="Otto T.D."/>
            <person name="Darby A."/>
            <person name="Ramaprasad A."/>
            <person name="Xia D."/>
            <person name="Echaide I.E."/>
            <person name="Farber M."/>
            <person name="Gahlot S."/>
            <person name="Gamble J."/>
            <person name="Gupta D."/>
            <person name="Gupta Y."/>
            <person name="Jackson L."/>
            <person name="Malandrin L."/>
            <person name="Malas T.B."/>
            <person name="Moussa E."/>
            <person name="Nair M."/>
            <person name="Reid A.J."/>
            <person name="Sanders M."/>
            <person name="Sharma J."/>
            <person name="Tracey A."/>
            <person name="Quail M.A."/>
            <person name="Weir W."/>
            <person name="Wastling J.M."/>
            <person name="Hall N."/>
            <person name="Willadsen P."/>
            <person name="Lingelbach K."/>
            <person name="Shiels B."/>
            <person name="Tait A."/>
            <person name="Berriman M."/>
            <person name="Allred D.R."/>
            <person name="Pain A."/>
        </authorList>
    </citation>
    <scope>NUCLEOTIDE SEQUENCE [LARGE SCALE GENOMIC DNA]</scope>
    <source>
        <strain evidence="4">Bond</strain>
    </source>
</reference>